<proteinExistence type="inferred from homology"/>
<dbReference type="InterPro" id="IPR050090">
    <property type="entry name" value="Tyrosine_recombinase_XerCD"/>
</dbReference>
<dbReference type="GO" id="GO:0003677">
    <property type="term" value="F:DNA binding"/>
    <property type="evidence" value="ECO:0007669"/>
    <property type="project" value="UniProtKB-KW"/>
</dbReference>
<evidence type="ECO:0000256" key="1">
    <source>
        <dbReference type="ARBA" id="ARBA00008857"/>
    </source>
</evidence>
<dbReference type="Proteomes" id="UP000006258">
    <property type="component" value="Unassembled WGS sequence"/>
</dbReference>
<accession>D7VHT8</accession>
<keyword evidence="6" id="KW-1185">Reference proteome</keyword>
<dbReference type="InterPro" id="IPR011010">
    <property type="entry name" value="DNA_brk_join_enz"/>
</dbReference>
<dbReference type="GO" id="GO:0006310">
    <property type="term" value="P:DNA recombination"/>
    <property type="evidence" value="ECO:0007669"/>
    <property type="project" value="UniProtKB-KW"/>
</dbReference>
<keyword evidence="2" id="KW-0238">DNA-binding</keyword>
<dbReference type="PANTHER" id="PTHR30349">
    <property type="entry name" value="PHAGE INTEGRASE-RELATED"/>
    <property type="match status" value="1"/>
</dbReference>
<dbReference type="EMBL" id="ACHA02000002">
    <property type="protein sequence ID" value="EFK59640.1"/>
    <property type="molecule type" value="Genomic_DNA"/>
</dbReference>
<evidence type="ECO:0000259" key="4">
    <source>
        <dbReference type="PROSITE" id="PS51898"/>
    </source>
</evidence>
<evidence type="ECO:0000313" key="6">
    <source>
        <dbReference type="Proteomes" id="UP000006258"/>
    </source>
</evidence>
<keyword evidence="3" id="KW-0233">DNA recombination</keyword>
<dbReference type="PANTHER" id="PTHR30349:SF41">
    <property type="entry name" value="INTEGRASE_RECOMBINASE PROTEIN MJ0367-RELATED"/>
    <property type="match status" value="1"/>
</dbReference>
<dbReference type="InterPro" id="IPR002104">
    <property type="entry name" value="Integrase_catalytic"/>
</dbReference>
<feature type="domain" description="Tyr recombinase" evidence="4">
    <location>
        <begin position="120"/>
        <end position="305"/>
    </location>
</feature>
<dbReference type="Pfam" id="PF00589">
    <property type="entry name" value="Phage_integrase"/>
    <property type="match status" value="1"/>
</dbReference>
<dbReference type="SUPFAM" id="SSF56349">
    <property type="entry name" value="DNA breaking-rejoining enzymes"/>
    <property type="match status" value="1"/>
</dbReference>
<dbReference type="HOGENOM" id="CLU_891116_0_0_10"/>
<dbReference type="PROSITE" id="PS51898">
    <property type="entry name" value="TYR_RECOMBINASE"/>
    <property type="match status" value="1"/>
</dbReference>
<dbReference type="Gene3D" id="1.10.443.10">
    <property type="entry name" value="Intergrase catalytic core"/>
    <property type="match status" value="1"/>
</dbReference>
<protein>
    <submittedName>
        <fullName evidence="5">Site-specific recombinase, phage integrase family</fullName>
    </submittedName>
</protein>
<name>D7VHT8_SPHSI</name>
<evidence type="ECO:0000256" key="2">
    <source>
        <dbReference type="ARBA" id="ARBA00023125"/>
    </source>
</evidence>
<dbReference type="Gene3D" id="1.10.150.130">
    <property type="match status" value="1"/>
</dbReference>
<comment type="similarity">
    <text evidence="1">Belongs to the 'phage' integrase family.</text>
</comment>
<dbReference type="STRING" id="525373.HMPREF0766_10557"/>
<dbReference type="RefSeq" id="WP_002997720.1">
    <property type="nucleotide sequence ID" value="NZ_GL379771.1"/>
</dbReference>
<evidence type="ECO:0000256" key="3">
    <source>
        <dbReference type="ARBA" id="ARBA00023172"/>
    </source>
</evidence>
<reference evidence="5" key="1">
    <citation type="submission" date="2010-07" db="EMBL/GenBank/DDBJ databases">
        <authorList>
            <person name="Muzny D."/>
            <person name="Qin X."/>
            <person name="Buhay C."/>
            <person name="Dugan-Rocha S."/>
            <person name="Ding Y."/>
            <person name="Chen G."/>
            <person name="Hawes A."/>
            <person name="Holder M."/>
            <person name="Jhangiani S."/>
            <person name="Johnson A."/>
            <person name="Khan Z."/>
            <person name="Li Z."/>
            <person name="Liu W."/>
            <person name="Liu X."/>
            <person name="Perez L."/>
            <person name="Shen H."/>
            <person name="Wang Q."/>
            <person name="Watt J."/>
            <person name="Xi L."/>
            <person name="Xin Y."/>
            <person name="Zhou J."/>
            <person name="Deng J."/>
            <person name="Jiang H."/>
            <person name="Liu Y."/>
            <person name="Qu J."/>
            <person name="Song X.-Z."/>
            <person name="Zhang L."/>
            <person name="Villasana D."/>
            <person name="Johnson A."/>
            <person name="Liu J."/>
            <person name="Liyanage D."/>
            <person name="Lorensuhewa L."/>
            <person name="Robinson T."/>
            <person name="Song A."/>
            <person name="Song B.-B."/>
            <person name="Dinh H."/>
            <person name="Thornton R."/>
            <person name="Coyle M."/>
            <person name="Francisco L."/>
            <person name="Jackson L."/>
            <person name="Javaid M."/>
            <person name="Korchina V."/>
            <person name="Kovar C."/>
            <person name="Mata R."/>
            <person name="Mathew T."/>
            <person name="Ngo R."/>
            <person name="Nguyen L."/>
            <person name="Nguyen N."/>
            <person name="Okwuonu G."/>
            <person name="Ongeri F."/>
            <person name="Pham C."/>
            <person name="Simmons D."/>
            <person name="Wilczek-Boney K."/>
            <person name="Hale W."/>
            <person name="Jakkamsetti A."/>
            <person name="Pham P."/>
            <person name="Ruth R."/>
            <person name="San Lucas F."/>
            <person name="Warren J."/>
            <person name="Zhang J."/>
            <person name="Zhao Z."/>
            <person name="Zhou C."/>
            <person name="Zhu D."/>
            <person name="Lee S."/>
            <person name="Bess C."/>
            <person name="Blankenburg K."/>
            <person name="Forbes L."/>
            <person name="Fu Q."/>
            <person name="Gubbala S."/>
            <person name="Hirani K."/>
            <person name="Jayaseelan J.C."/>
            <person name="Lara F."/>
            <person name="Munidasa M."/>
            <person name="Palculict T."/>
            <person name="Patil S."/>
            <person name="Pu L.-L."/>
            <person name="Saada N."/>
            <person name="Tang L."/>
            <person name="Weissenberger G."/>
            <person name="Zhu Y."/>
            <person name="Hemphill L."/>
            <person name="Shang Y."/>
            <person name="Youmans B."/>
            <person name="Ayvaz T."/>
            <person name="Ross M."/>
            <person name="Santibanez J."/>
            <person name="Aqrawi P."/>
            <person name="Gross S."/>
            <person name="Joshi V."/>
            <person name="Fowler G."/>
            <person name="Nazareth L."/>
            <person name="Reid J."/>
            <person name="Worley K."/>
            <person name="Petrosino J."/>
            <person name="Highlander S."/>
            <person name="Gibbs R."/>
        </authorList>
    </citation>
    <scope>NUCLEOTIDE SEQUENCE [LARGE SCALE GENOMIC DNA]</scope>
    <source>
        <strain evidence="5">ATCC 33861</strain>
    </source>
</reference>
<sequence>MKHDIVTVSFVPLITLNKDQHSDLYTLSQKVFSGLDLSQSTIKDYKYRIGQFLDYVNSSGFNHNTLLNYKRQLIKCDFSVSTKNKYFISAKIFLRELYRLDYLEKDITINVKGFKQNHQHKKDGLSDDDISILQNHCKTLQPTPENLRLKAIISLFLFQGLRQIEVCRLDIKDIDLKNKCAFVHGKGRDDKELIWLHPFTVKAVKEYLKCTRFKDGALFRSNSNFCRNHRLTTKSIRTIIKGLLNDLGIDGTTHGFRHFFTTRLIKSYKGELLTVSKYTRHRSIQMLEVYNDEVIRQEDLPRFYGVFNELKF</sequence>
<organism evidence="5 6">
    <name type="scientific">Sphingobacterium spiritivorum ATCC 33861</name>
    <dbReference type="NCBI Taxonomy" id="525373"/>
    <lineage>
        <taxon>Bacteria</taxon>
        <taxon>Pseudomonadati</taxon>
        <taxon>Bacteroidota</taxon>
        <taxon>Sphingobacteriia</taxon>
        <taxon>Sphingobacteriales</taxon>
        <taxon>Sphingobacteriaceae</taxon>
        <taxon>Sphingobacterium</taxon>
    </lineage>
</organism>
<dbReference type="AlphaFoldDB" id="D7VHT8"/>
<dbReference type="GeneID" id="95429199"/>
<dbReference type="InterPro" id="IPR010998">
    <property type="entry name" value="Integrase_recombinase_N"/>
</dbReference>
<dbReference type="eggNOG" id="COG4974">
    <property type="taxonomic scope" value="Bacteria"/>
</dbReference>
<evidence type="ECO:0000313" key="5">
    <source>
        <dbReference type="EMBL" id="EFK59640.1"/>
    </source>
</evidence>
<dbReference type="CDD" id="cd00397">
    <property type="entry name" value="DNA_BRE_C"/>
    <property type="match status" value="1"/>
</dbReference>
<dbReference type="InterPro" id="IPR013762">
    <property type="entry name" value="Integrase-like_cat_sf"/>
</dbReference>
<dbReference type="GO" id="GO:0015074">
    <property type="term" value="P:DNA integration"/>
    <property type="evidence" value="ECO:0007669"/>
    <property type="project" value="InterPro"/>
</dbReference>
<gene>
    <name evidence="5" type="ORF">HMPREF0766_10557</name>
</gene>
<comment type="caution">
    <text evidence="5">The sequence shown here is derived from an EMBL/GenBank/DDBJ whole genome shotgun (WGS) entry which is preliminary data.</text>
</comment>